<reference evidence="1" key="1">
    <citation type="submission" date="2022-11" db="EMBL/GenBank/DDBJ databases">
        <authorList>
            <person name="Petersen C."/>
        </authorList>
    </citation>
    <scope>NUCLEOTIDE SEQUENCE</scope>
    <source>
        <strain evidence="1">IBT 21917</strain>
    </source>
</reference>
<dbReference type="AlphaFoldDB" id="A0A9W9LZ57"/>
<gene>
    <name evidence="1" type="ORF">N7492_000834</name>
</gene>
<sequence length="203" mass="22316">MHRLRTGATGLTNPLTPDLTTAEGEKVIARLIELAGLLLGDTIVTDVRRHETALVLAPTPGYRQTEATDGREAARHPIIDAALEPLLSRAEAMAQARMDEDAPLPGDHLLEETIECGLRHPLGALGHLSVRDGRGMLLEVAVAREEPETLRLAARVSEGFVDTPRQFPPKIYLRERCLRDPDRLRRFAPGVLPMPLRVAIKPT</sequence>
<evidence type="ECO:0000313" key="2">
    <source>
        <dbReference type="Proteomes" id="UP001146351"/>
    </source>
</evidence>
<name>A0A9W9LZ57_9EURO</name>
<protein>
    <submittedName>
        <fullName evidence="1">Uncharacterized protein</fullName>
    </submittedName>
</protein>
<dbReference type="EMBL" id="JAPQKO010000001">
    <property type="protein sequence ID" value="KAJ5183218.1"/>
    <property type="molecule type" value="Genomic_DNA"/>
</dbReference>
<evidence type="ECO:0000313" key="1">
    <source>
        <dbReference type="EMBL" id="KAJ5183218.1"/>
    </source>
</evidence>
<keyword evidence="2" id="KW-1185">Reference proteome</keyword>
<comment type="caution">
    <text evidence="1">The sequence shown here is derived from an EMBL/GenBank/DDBJ whole genome shotgun (WGS) entry which is preliminary data.</text>
</comment>
<dbReference type="OrthoDB" id="4343828at2759"/>
<accession>A0A9W9LZ57</accession>
<reference evidence="1" key="2">
    <citation type="journal article" date="2023" name="IMA Fungus">
        <title>Comparative genomic study of the Penicillium genus elucidates a diverse pangenome and 15 lateral gene transfer events.</title>
        <authorList>
            <person name="Petersen C."/>
            <person name="Sorensen T."/>
            <person name="Nielsen M.R."/>
            <person name="Sondergaard T.E."/>
            <person name="Sorensen J.L."/>
            <person name="Fitzpatrick D.A."/>
            <person name="Frisvad J.C."/>
            <person name="Nielsen K.L."/>
        </authorList>
    </citation>
    <scope>NUCLEOTIDE SEQUENCE</scope>
    <source>
        <strain evidence="1">IBT 21917</strain>
    </source>
</reference>
<dbReference type="Proteomes" id="UP001146351">
    <property type="component" value="Unassembled WGS sequence"/>
</dbReference>
<proteinExistence type="predicted"/>
<organism evidence="1 2">
    <name type="scientific">Penicillium capsulatum</name>
    <dbReference type="NCBI Taxonomy" id="69766"/>
    <lineage>
        <taxon>Eukaryota</taxon>
        <taxon>Fungi</taxon>
        <taxon>Dikarya</taxon>
        <taxon>Ascomycota</taxon>
        <taxon>Pezizomycotina</taxon>
        <taxon>Eurotiomycetes</taxon>
        <taxon>Eurotiomycetidae</taxon>
        <taxon>Eurotiales</taxon>
        <taxon>Aspergillaceae</taxon>
        <taxon>Penicillium</taxon>
    </lineage>
</organism>